<gene>
    <name evidence="6" type="ORF">RJ641_028103</name>
</gene>
<dbReference type="Pfam" id="PF23210">
    <property type="entry name" value="HEAT_Maestro_2"/>
    <property type="match status" value="1"/>
</dbReference>
<dbReference type="InterPro" id="IPR016024">
    <property type="entry name" value="ARM-type_fold"/>
</dbReference>
<dbReference type="InterPro" id="IPR055408">
    <property type="entry name" value="HEAT_MROH2B-like"/>
</dbReference>
<evidence type="ECO:0000259" key="5">
    <source>
        <dbReference type="Pfam" id="PF23227"/>
    </source>
</evidence>
<proteinExistence type="predicted"/>
<protein>
    <submittedName>
        <fullName evidence="6">Uncharacterized protein</fullName>
    </submittedName>
</protein>
<dbReference type="Proteomes" id="UP001370490">
    <property type="component" value="Unassembled WGS sequence"/>
</dbReference>
<accession>A0AAN8W6I1</accession>
<dbReference type="PANTHER" id="PTHR23120">
    <property type="entry name" value="MAESTRO-RELATED HEAT DOMAIN-CONTAINING"/>
    <property type="match status" value="1"/>
</dbReference>
<reference evidence="6 7" key="1">
    <citation type="submission" date="2023-12" db="EMBL/GenBank/DDBJ databases">
        <title>A high-quality genome assembly for Dillenia turbinata (Dilleniales).</title>
        <authorList>
            <person name="Chanderbali A."/>
        </authorList>
    </citation>
    <scope>NUCLEOTIDE SEQUENCE [LARGE SCALE GENOMIC DNA]</scope>
    <source>
        <strain evidence="6">LSX21</strain>
        <tissue evidence="6">Leaf</tissue>
    </source>
</reference>
<feature type="domain" description="MROH2B-like HEAT-repeats" evidence="3">
    <location>
        <begin position="340"/>
        <end position="901"/>
    </location>
</feature>
<evidence type="ECO:0000313" key="7">
    <source>
        <dbReference type="Proteomes" id="UP001370490"/>
    </source>
</evidence>
<dbReference type="InterPro" id="IPR045206">
    <property type="entry name" value="Maestro_heat-like_prot"/>
</dbReference>
<evidence type="ECO:0000256" key="1">
    <source>
        <dbReference type="ARBA" id="ARBA00022737"/>
    </source>
</evidence>
<organism evidence="6 7">
    <name type="scientific">Dillenia turbinata</name>
    <dbReference type="NCBI Taxonomy" id="194707"/>
    <lineage>
        <taxon>Eukaryota</taxon>
        <taxon>Viridiplantae</taxon>
        <taxon>Streptophyta</taxon>
        <taxon>Embryophyta</taxon>
        <taxon>Tracheophyta</taxon>
        <taxon>Spermatophyta</taxon>
        <taxon>Magnoliopsida</taxon>
        <taxon>eudicotyledons</taxon>
        <taxon>Gunneridae</taxon>
        <taxon>Pentapetalae</taxon>
        <taxon>Dilleniales</taxon>
        <taxon>Dilleniaceae</taxon>
        <taxon>Dillenia</taxon>
    </lineage>
</organism>
<dbReference type="SUPFAM" id="SSF48371">
    <property type="entry name" value="ARM repeat"/>
    <property type="match status" value="3"/>
</dbReference>
<feature type="domain" description="Maestro/Maestro-like HEAT-repeats" evidence="5">
    <location>
        <begin position="1437"/>
        <end position="1700"/>
    </location>
</feature>
<dbReference type="GO" id="GO:0005737">
    <property type="term" value="C:cytoplasm"/>
    <property type="evidence" value="ECO:0007669"/>
    <property type="project" value="TreeGrafter"/>
</dbReference>
<evidence type="ECO:0000256" key="2">
    <source>
        <dbReference type="PROSITE-ProRule" id="PRU00103"/>
    </source>
</evidence>
<dbReference type="InterPro" id="IPR021133">
    <property type="entry name" value="HEAT_type_2"/>
</dbReference>
<dbReference type="Pfam" id="PF23227">
    <property type="entry name" value="HEAT_MROH2B_C"/>
    <property type="match status" value="1"/>
</dbReference>
<keyword evidence="1" id="KW-0677">Repeat</keyword>
<feature type="domain" description="MROH2B-like N-terminal HEAT-repeats" evidence="4">
    <location>
        <begin position="37"/>
        <end position="253"/>
    </location>
</feature>
<feature type="repeat" description="HEAT" evidence="2">
    <location>
        <begin position="1556"/>
        <end position="1594"/>
    </location>
</feature>
<evidence type="ECO:0000259" key="3">
    <source>
        <dbReference type="Pfam" id="PF23210"/>
    </source>
</evidence>
<sequence>MASSSSGNSILATEAVQVLVSSLADESPIVRDASMNPLLVLDCCSIVARGGRRRVGNIAGLFQVMAHAVRFLDKKDVDSSFMSKLAKIATAEIVSSKELNADWQRAASGLLVSIGSHLPNLMMEEIFLHLSGSHSALPAMVQILADFASDDANLFPLIVKALQFTPRIKGVLSRILPILGNVRDVHRTIFANAFRCWCQAAWLYSVDFPSHSILDADVMSFLNSAFELLLRVWATSRDLKVRVSSVEALGEMVGLITRIQIKAALPRLVPTVLDLYRKDQDAAFVATHSLHNILNASLLSESGPPMLDFEDLTVILSTLLPVVSINNDSKDHSDFSVGLKKCRLKEEPLTFGALCVLKHLLPRLSEAWHAKRPLLVEAAKSLLDEQGLGVRKAISELIVVMASHCYLVGPSAELFVEYLVRHCAISEKWRGDLDSSKEMLRSSGNYSPIQYKRSEVRIGSVTPTELRAICEKGLLLLTVTIPEMEHILWPFLLKMLVPQTYTGATAVVCRCISELCRRRSSYHSTMLDDCKARADIPSPEELIARLLVLLHDPLARDQLASQILTVLCYLAPLFPKNITLFWQDEIPKMKAYVSDTEDLKLDPSYQETWDNMIINFLAESLDVIEDIGWVISLGNAFSRQYELYSKEVEHSALLHRCLGMLLQKVDDKAYVHDKIDWMYKQADITIPANRLGLAKAMGLVAASHLDTVLDKLKEILDNVGESFFQRFLSFFTDWNRSEDSDDIHAALALMYGYAARYAPSSVIEARIDALVGTNMLSRLLHVRHPTAKQAVITAIDLLVVLDNLFNLKAWGDNGLAVINASESGAPFPLKKRDILLDYILTLMGIDENEGFSDSSLELLRTQALALNACTTLVSVEPKLTIETRNYVMKATLCFFALPNEPSEVVDPLIDNLITLLCAILSTCGEDGRSRAEQLMHILKQIDQYVCSPVEYQRKRGCRAAYEMLLKFRTLCMSGYCLLGCQGSCTHNKQIDHTLNRSLSSFPSTYLLPSRNALCLGDRIMVYLPRCADTNSEVRKTSAQILDLFFSIALSLPRIPNSSSGAVIELSYGALSSLEDVIAILRSDASIDPSEVFNRVVSSVCILMTKDELVTCLHNCTTAICDKIKSSAEGAVQAVIEFVSKRGSELSDVDIARTAQSLVSAAAHVAERHLRQETLGAVSFLFQMRYSCLPVSSLAENTSSKVVFHEVLVAAGRDIATKDLSRLRGGWSMQDAFYAFSQHAVLSVLFLEHVITVLNQPRDLKVDLDKADNSSHHGDGQIEDDILQAAIFALTAFFRGGGKNGKKTVEQSYSSVLAALLVQLGSCHALSSSGKQEPLRALLIAFQAFCECVGDLEMGKILARNGESNENEKWITLIGDLASCISIKRPKEVSNICLILSKSLVREERFRREAAAAALSEFVRYGDGFGSLLDVMVEEFCRHVSDESPTVRRLCLRGLVQIPPVHIISFASQILQVVLALLEDIDESVQLTAVSCLLMVLESLPNDAVEPVLFNMSVRLRNLQLSMDTKMRANAFAAFGALSNYGAGTQREAFLEQVHAALPRLVLHLHDDDSSVRWACRSTLKRIAPLMELEGFTSLLNAPSFNSDHRSDYEDFVRDLSKHFTQYLASKIDTYMASILQAFDSPWPIIQANAIYFSTSIIALSDDQRILSLYSSQVFGMLVGKMSRSGDATVRATCSSALGLLLKSSNSPSSRSGRLDQKEDPVSLSIVYSACGLGTKCKNDVFGPVNVVVQAALSSLYLNQHFNKLKLDKADRGNEAILEAEKCLEWLNSQKPVYDLCMCFGVPLITRTSFSERFYNEKLIVQVLGIGVSIGVEAAINWGVEEVWAGYEEGVSKAILETMTEKKDERGERA</sequence>
<evidence type="ECO:0000313" key="6">
    <source>
        <dbReference type="EMBL" id="KAK6942726.1"/>
    </source>
</evidence>
<dbReference type="InterPro" id="IPR055406">
    <property type="entry name" value="HEAT_Maestro"/>
</dbReference>
<comment type="caution">
    <text evidence="6">The sequence shown here is derived from an EMBL/GenBank/DDBJ whole genome shotgun (WGS) entry which is preliminary data.</text>
</comment>
<dbReference type="InterPro" id="IPR056282">
    <property type="entry name" value="MROH2B-like_N_HEAT"/>
</dbReference>
<evidence type="ECO:0000259" key="4">
    <source>
        <dbReference type="Pfam" id="PF23221"/>
    </source>
</evidence>
<dbReference type="EMBL" id="JBAMMX010000004">
    <property type="protein sequence ID" value="KAK6942726.1"/>
    <property type="molecule type" value="Genomic_DNA"/>
</dbReference>
<dbReference type="PANTHER" id="PTHR23120:SF0">
    <property type="entry name" value="MAESTRO HEAT-LIKE REPEAT FAMILY MEMBER 1"/>
    <property type="match status" value="1"/>
</dbReference>
<dbReference type="PROSITE" id="PS50077">
    <property type="entry name" value="HEAT_REPEAT"/>
    <property type="match status" value="1"/>
</dbReference>
<dbReference type="Pfam" id="PF23221">
    <property type="entry name" value="HEAT_MROH2B_1st"/>
    <property type="match status" value="1"/>
</dbReference>
<name>A0AAN8W6I1_9MAGN</name>
<dbReference type="InterPro" id="IPR011989">
    <property type="entry name" value="ARM-like"/>
</dbReference>
<dbReference type="Gene3D" id="1.25.10.10">
    <property type="entry name" value="Leucine-rich Repeat Variant"/>
    <property type="match status" value="1"/>
</dbReference>
<keyword evidence="7" id="KW-1185">Reference proteome</keyword>